<protein>
    <submittedName>
        <fullName evidence="1">Uncharacterized protein</fullName>
    </submittedName>
</protein>
<dbReference type="AlphaFoldDB" id="A0A1D9PYJ4"/>
<reference evidence="2" key="1">
    <citation type="journal article" date="2017" name="Genome Biol. Evol.">
        <title>The complete genome sequence of the phytopathogenic fungus Sclerotinia sclerotiorum reveals insights into the genome architecture of broad host range pathogens.</title>
        <authorList>
            <person name="Derbyshire M."/>
            <person name="Denton-Giles M."/>
            <person name="Hegedus D."/>
            <person name="Seifbarghy S."/>
            <person name="Rollins J."/>
            <person name="van Kan J."/>
            <person name="Seidl M.F."/>
            <person name="Faino L."/>
            <person name="Mbengue M."/>
            <person name="Navaud O."/>
            <person name="Raffaele S."/>
            <person name="Hammond-Kosack K."/>
            <person name="Heard S."/>
            <person name="Oliver R."/>
        </authorList>
    </citation>
    <scope>NUCLEOTIDE SEQUENCE [LARGE SCALE GENOMIC DNA]</scope>
    <source>
        <strain evidence="2">ATCC 18683 / 1980 / Ss-1</strain>
    </source>
</reference>
<organism evidence="1 2">
    <name type="scientific">Sclerotinia sclerotiorum (strain ATCC 18683 / 1980 / Ss-1)</name>
    <name type="common">White mold</name>
    <name type="synonym">Whetzelinia sclerotiorum</name>
    <dbReference type="NCBI Taxonomy" id="665079"/>
    <lineage>
        <taxon>Eukaryota</taxon>
        <taxon>Fungi</taxon>
        <taxon>Dikarya</taxon>
        <taxon>Ascomycota</taxon>
        <taxon>Pezizomycotina</taxon>
        <taxon>Leotiomycetes</taxon>
        <taxon>Helotiales</taxon>
        <taxon>Sclerotiniaceae</taxon>
        <taxon>Sclerotinia</taxon>
    </lineage>
</organism>
<evidence type="ECO:0000313" key="1">
    <source>
        <dbReference type="EMBL" id="APA07770.1"/>
    </source>
</evidence>
<dbReference type="EMBL" id="CP017816">
    <property type="protein sequence ID" value="APA07770.1"/>
    <property type="molecule type" value="Genomic_DNA"/>
</dbReference>
<proteinExistence type="predicted"/>
<accession>A0A1D9PYJ4</accession>
<dbReference type="Proteomes" id="UP000177798">
    <property type="component" value="Chromosome 3"/>
</dbReference>
<evidence type="ECO:0000313" key="2">
    <source>
        <dbReference type="Proteomes" id="UP000177798"/>
    </source>
</evidence>
<sequence length="57" mass="6515">MTYRKIVYMTGLNLTPSWFVKTGDKRKDCTRKIEATVRVIEADEGVKEVVSEANSSY</sequence>
<dbReference type="VEuPathDB" id="FungiDB:sscle_03g025400"/>
<gene>
    <name evidence="1" type="ORF">sscle_03g025400</name>
</gene>
<name>A0A1D9PYJ4_SCLS1</name>